<reference evidence="1 2" key="1">
    <citation type="journal article" date="2021" name="Hortic Res">
        <title>High-quality reference genome and annotation aids understanding of berry development for evergreen blueberry (Vaccinium darrowii).</title>
        <authorList>
            <person name="Yu J."/>
            <person name="Hulse-Kemp A.M."/>
            <person name="Babiker E."/>
            <person name="Staton M."/>
        </authorList>
    </citation>
    <scope>NUCLEOTIDE SEQUENCE [LARGE SCALE GENOMIC DNA]</scope>
    <source>
        <strain evidence="2">cv. NJ 8807/NJ 8810</strain>
        <tissue evidence="1">Young leaf</tissue>
    </source>
</reference>
<proteinExistence type="predicted"/>
<evidence type="ECO:0000313" key="2">
    <source>
        <dbReference type="Proteomes" id="UP000828048"/>
    </source>
</evidence>
<organism evidence="1 2">
    <name type="scientific">Vaccinium darrowii</name>
    <dbReference type="NCBI Taxonomy" id="229202"/>
    <lineage>
        <taxon>Eukaryota</taxon>
        <taxon>Viridiplantae</taxon>
        <taxon>Streptophyta</taxon>
        <taxon>Embryophyta</taxon>
        <taxon>Tracheophyta</taxon>
        <taxon>Spermatophyta</taxon>
        <taxon>Magnoliopsida</taxon>
        <taxon>eudicotyledons</taxon>
        <taxon>Gunneridae</taxon>
        <taxon>Pentapetalae</taxon>
        <taxon>asterids</taxon>
        <taxon>Ericales</taxon>
        <taxon>Ericaceae</taxon>
        <taxon>Vaccinioideae</taxon>
        <taxon>Vaccinieae</taxon>
        <taxon>Vaccinium</taxon>
    </lineage>
</organism>
<dbReference type="Proteomes" id="UP000828048">
    <property type="component" value="Chromosome 8"/>
</dbReference>
<evidence type="ECO:0000313" key="1">
    <source>
        <dbReference type="EMBL" id="KAH7852053.1"/>
    </source>
</evidence>
<name>A0ACB7YF90_9ERIC</name>
<comment type="caution">
    <text evidence="1">The sequence shown here is derived from an EMBL/GenBank/DDBJ whole genome shotgun (WGS) entry which is preliminary data.</text>
</comment>
<accession>A0ACB7YF90</accession>
<protein>
    <submittedName>
        <fullName evidence="1">Uncharacterized protein</fullName>
    </submittedName>
</protein>
<gene>
    <name evidence="1" type="ORF">Vadar_020013</name>
</gene>
<sequence>MDAFDIDNVKAEKAKALLKFNRLRTIANLFRLVEIFLVLVLLSWISSRIPFLVKISSDYFRQLIALLLSPLFIFLFTNAIVITLLAKSGRIFCRTPTGLDNGETDFYEEFINISQTRPGNPPPVPEPEPIVYDDKEIISEVISVAPKGKEEVEIAAVRASEFKIFERSKSEKLMKRSLEKPCGKLRRSETEKCRKVVDSGEDPASVVEELSNEEFQRTIEEFIAKQVKFHKQEVLAIVPVNPSQGSE</sequence>
<dbReference type="EMBL" id="CM037158">
    <property type="protein sequence ID" value="KAH7852053.1"/>
    <property type="molecule type" value="Genomic_DNA"/>
</dbReference>
<keyword evidence="2" id="KW-1185">Reference proteome</keyword>